<evidence type="ECO:0000256" key="1">
    <source>
        <dbReference type="SAM" id="MobiDB-lite"/>
    </source>
</evidence>
<name>A0A0A9G7M6_ARUDO</name>
<organism evidence="2">
    <name type="scientific">Arundo donax</name>
    <name type="common">Giant reed</name>
    <name type="synonym">Donax arundinaceus</name>
    <dbReference type="NCBI Taxonomy" id="35708"/>
    <lineage>
        <taxon>Eukaryota</taxon>
        <taxon>Viridiplantae</taxon>
        <taxon>Streptophyta</taxon>
        <taxon>Embryophyta</taxon>
        <taxon>Tracheophyta</taxon>
        <taxon>Spermatophyta</taxon>
        <taxon>Magnoliopsida</taxon>
        <taxon>Liliopsida</taxon>
        <taxon>Poales</taxon>
        <taxon>Poaceae</taxon>
        <taxon>PACMAD clade</taxon>
        <taxon>Arundinoideae</taxon>
        <taxon>Arundineae</taxon>
        <taxon>Arundo</taxon>
    </lineage>
</organism>
<reference evidence="2" key="1">
    <citation type="submission" date="2014-09" db="EMBL/GenBank/DDBJ databases">
        <authorList>
            <person name="Magalhaes I.L.F."/>
            <person name="Oliveira U."/>
            <person name="Santos F.R."/>
            <person name="Vidigal T.H.D.A."/>
            <person name="Brescovit A.D."/>
            <person name="Santos A.J."/>
        </authorList>
    </citation>
    <scope>NUCLEOTIDE SEQUENCE</scope>
    <source>
        <tissue evidence="2">Shoot tissue taken approximately 20 cm above the soil surface</tissue>
    </source>
</reference>
<feature type="compositionally biased region" description="Polar residues" evidence="1">
    <location>
        <begin position="10"/>
        <end position="20"/>
    </location>
</feature>
<reference evidence="2" key="2">
    <citation type="journal article" date="2015" name="Data Brief">
        <title>Shoot transcriptome of the giant reed, Arundo donax.</title>
        <authorList>
            <person name="Barrero R.A."/>
            <person name="Guerrero F.D."/>
            <person name="Moolhuijzen P."/>
            <person name="Goolsby J.A."/>
            <person name="Tidwell J."/>
            <person name="Bellgard S.E."/>
            <person name="Bellgard M.I."/>
        </authorList>
    </citation>
    <scope>NUCLEOTIDE SEQUENCE</scope>
    <source>
        <tissue evidence="2">Shoot tissue taken approximately 20 cm above the soil surface</tissue>
    </source>
</reference>
<dbReference type="EMBL" id="GBRH01181243">
    <property type="protein sequence ID" value="JAE16653.1"/>
    <property type="molecule type" value="Transcribed_RNA"/>
</dbReference>
<accession>A0A0A9G7M6</accession>
<protein>
    <submittedName>
        <fullName evidence="2">Uncharacterized protein</fullName>
    </submittedName>
</protein>
<dbReference type="AlphaFoldDB" id="A0A0A9G7M6"/>
<evidence type="ECO:0000313" key="2">
    <source>
        <dbReference type="EMBL" id="JAE16653.1"/>
    </source>
</evidence>
<proteinExistence type="predicted"/>
<sequence length="34" mass="4017">MHIHQEKLTNKLSPCFQSFSPPLRVPNFTYTKEP</sequence>
<feature type="region of interest" description="Disordered" evidence="1">
    <location>
        <begin position="1"/>
        <end position="20"/>
    </location>
</feature>